<dbReference type="InterPro" id="IPR024610">
    <property type="entry name" value="ING_N_histone-binding"/>
</dbReference>
<dbReference type="Pfam" id="PF12998">
    <property type="entry name" value="ING"/>
    <property type="match status" value="1"/>
</dbReference>
<evidence type="ECO:0000256" key="2">
    <source>
        <dbReference type="SAM" id="MobiDB-lite"/>
    </source>
</evidence>
<feature type="compositionally biased region" description="Polar residues" evidence="2">
    <location>
        <begin position="364"/>
        <end position="378"/>
    </location>
</feature>
<protein>
    <recommendedName>
        <fullName evidence="3">Inhibitor of growth protein N-terminal histone-binding domain-containing protein</fullName>
    </recommendedName>
</protein>
<accession>A0A5B0S9B7</accession>
<evidence type="ECO:0000256" key="1">
    <source>
        <dbReference type="ARBA" id="ARBA00022853"/>
    </source>
</evidence>
<dbReference type="GO" id="GO:0006355">
    <property type="term" value="P:regulation of DNA-templated transcription"/>
    <property type="evidence" value="ECO:0007669"/>
    <property type="project" value="TreeGrafter"/>
</dbReference>
<feature type="domain" description="Inhibitor of growth protein N-terminal histone-binding" evidence="3">
    <location>
        <begin position="67"/>
        <end position="171"/>
    </location>
</feature>
<dbReference type="SMART" id="SM01408">
    <property type="entry name" value="ING"/>
    <property type="match status" value="1"/>
</dbReference>
<keyword evidence="1" id="KW-0156">Chromatin regulator</keyword>
<dbReference type="PANTHER" id="PTHR10333:SF42">
    <property type="entry name" value="INHIBITOR OF GROWTH PROTEIN 5"/>
    <property type="match status" value="1"/>
</dbReference>
<feature type="compositionally biased region" description="Low complexity" evidence="2">
    <location>
        <begin position="209"/>
        <end position="218"/>
    </location>
</feature>
<dbReference type="GO" id="GO:0005634">
    <property type="term" value="C:nucleus"/>
    <property type="evidence" value="ECO:0007669"/>
    <property type="project" value="TreeGrafter"/>
</dbReference>
<name>A0A5B0S9B7_PUCGR</name>
<dbReference type="CDD" id="cd16859">
    <property type="entry name" value="ING_ING4_5"/>
    <property type="match status" value="1"/>
</dbReference>
<evidence type="ECO:0000313" key="4">
    <source>
        <dbReference type="EMBL" id="KAA1134801.1"/>
    </source>
</evidence>
<feature type="region of interest" description="Disordered" evidence="2">
    <location>
        <begin position="203"/>
        <end position="275"/>
    </location>
</feature>
<dbReference type="EMBL" id="VDEP01000045">
    <property type="protein sequence ID" value="KAA1134801.1"/>
    <property type="molecule type" value="Genomic_DNA"/>
</dbReference>
<dbReference type="Proteomes" id="UP000325313">
    <property type="component" value="Unassembled WGS sequence"/>
</dbReference>
<dbReference type="PANTHER" id="PTHR10333">
    <property type="entry name" value="INHIBITOR OF GROWTH PROTEIN"/>
    <property type="match status" value="1"/>
</dbReference>
<dbReference type="GO" id="GO:0006325">
    <property type="term" value="P:chromatin organization"/>
    <property type="evidence" value="ECO:0007669"/>
    <property type="project" value="UniProtKB-KW"/>
</dbReference>
<feature type="compositionally biased region" description="Low complexity" evidence="2">
    <location>
        <begin position="1"/>
        <end position="33"/>
    </location>
</feature>
<dbReference type="AlphaFoldDB" id="A0A5B0S9B7"/>
<reference evidence="4 5" key="1">
    <citation type="submission" date="2019-05" db="EMBL/GenBank/DDBJ databases">
        <title>Emergence of the Ug99 lineage of the wheat stem rust pathogen through somatic hybridization.</title>
        <authorList>
            <person name="Li F."/>
            <person name="Upadhyaya N.M."/>
            <person name="Sperschneider J."/>
            <person name="Matny O."/>
            <person name="Nguyen-Phuc H."/>
            <person name="Mago R."/>
            <person name="Raley C."/>
            <person name="Miller M.E."/>
            <person name="Silverstein K.A.T."/>
            <person name="Henningsen E."/>
            <person name="Hirsch C.D."/>
            <person name="Visser B."/>
            <person name="Pretorius Z.A."/>
            <person name="Steffenson B.J."/>
            <person name="Schwessinger B."/>
            <person name="Dodds P.N."/>
            <person name="Figueroa M."/>
        </authorList>
    </citation>
    <scope>NUCLEOTIDE SEQUENCE [LARGE SCALE GENOMIC DNA]</scope>
    <source>
        <strain evidence="4 5">Ug99</strain>
    </source>
</reference>
<organism evidence="4 5">
    <name type="scientific">Puccinia graminis f. sp. tritici</name>
    <dbReference type="NCBI Taxonomy" id="56615"/>
    <lineage>
        <taxon>Eukaryota</taxon>
        <taxon>Fungi</taxon>
        <taxon>Dikarya</taxon>
        <taxon>Basidiomycota</taxon>
        <taxon>Pucciniomycotina</taxon>
        <taxon>Pucciniomycetes</taxon>
        <taxon>Pucciniales</taxon>
        <taxon>Pucciniaceae</taxon>
        <taxon>Puccinia</taxon>
    </lineage>
</organism>
<feature type="region of interest" description="Disordered" evidence="2">
    <location>
        <begin position="305"/>
        <end position="390"/>
    </location>
</feature>
<feature type="compositionally biased region" description="Polar residues" evidence="2">
    <location>
        <begin position="233"/>
        <end position="245"/>
    </location>
</feature>
<dbReference type="InterPro" id="IPR028651">
    <property type="entry name" value="ING_fam"/>
</dbReference>
<dbReference type="Gene3D" id="6.10.140.1740">
    <property type="match status" value="1"/>
</dbReference>
<feature type="region of interest" description="Disordered" evidence="2">
    <location>
        <begin position="1"/>
        <end position="51"/>
    </location>
</feature>
<evidence type="ECO:0000259" key="3">
    <source>
        <dbReference type="SMART" id="SM01408"/>
    </source>
</evidence>
<sequence length="390" mass="43112">MPPKSTTAAAAAKNQQQQQQQQNNNNQQTNKSQNELELNSKAQQQKKKTDQETTRMAIEQFAESVHLVESFADTLDAIPPSLTRSLSDLKELDAVLTTPLNQLHSRLDQLIHSLKQPKSINPQQRLQLLRSIISDIERYRLGAQDKIRVANGTCESLSHHIRQLDTTTSLLISSLPPSLESRIPPSTFPTGYPKLTGSLRSKPIGGVWQNSNPSNLQQPSPPSIPAREFINFYQGSPGRQINSQRPFDPHQPLSKRPRLGASGQSHQAGDDPSLLRRDHQAETGSKLLDQHIYSQSVLDKHRTIHEDNHQPSGPPRPGGKTASLARQHSQIGLTSPNPSLNAPVSKNKRSRISSGLAEPETEDWSNPSPKLNPASQQAGAVGPKKRVRKR</sequence>
<evidence type="ECO:0000313" key="5">
    <source>
        <dbReference type="Proteomes" id="UP000325313"/>
    </source>
</evidence>
<comment type="caution">
    <text evidence="4">The sequence shown here is derived from an EMBL/GenBank/DDBJ whole genome shotgun (WGS) entry which is preliminary data.</text>
</comment>
<feature type="compositionally biased region" description="Polar residues" evidence="2">
    <location>
        <begin position="324"/>
        <end position="344"/>
    </location>
</feature>
<gene>
    <name evidence="4" type="ORF">PGTUg99_010651</name>
</gene>
<proteinExistence type="predicted"/>